<dbReference type="InterPro" id="IPR032799">
    <property type="entry name" value="TAXi_C"/>
</dbReference>
<comment type="caution">
    <text evidence="5">The sequence shown here is derived from an EMBL/GenBank/DDBJ whole genome shotgun (WGS) entry which is preliminary data.</text>
</comment>
<dbReference type="SUPFAM" id="SSF50630">
    <property type="entry name" value="Acid proteases"/>
    <property type="match status" value="1"/>
</dbReference>
<dbReference type="InterPro" id="IPR032861">
    <property type="entry name" value="TAXi_N"/>
</dbReference>
<comment type="similarity">
    <text evidence="1">Belongs to the peptidase A1 family.</text>
</comment>
<keyword evidence="3" id="KW-0732">Signal</keyword>
<sequence length="470" mass="50864">MAADRIFSPLLLAFLCLLFVDCAEGTRNYGHVDISSLLPSTVCSPSRVLQSHHGRVVVVSRNGPCSPLPGVERLNTRQILVQDRARVKILQSLIAARQYHRSKPLESSTVSSAPVNYGIQFFRTNNYIVKVGFGTPKRDMNLVFDTGSDLTWIRCLPCSSGDCARQRDPVFDPSNSSSFRHVSCPSDDCSAFKSSLYEQSPGCGASSVCEYSVDYSDESTSRGSLGSDTISLTQTISITQFRFGCGHNTSGNFGTTSGLLGLGPGNASFVSQTAARLGKSFSYYLPSRQSSTGFLSFSPEISSDVKFTPLLNLDLPSFYFVNLKRIKVGDGILPVSFSGGGTVIDSGTVITRLPAAAYTALRSAFRKAMANFTSVAPEDDLLDTCYDFSGYERLPAVPTVALVFDGDVRMDVAVSGILYGTTKSRLCLAFAENAHADDYVVIGNKVQRGYEVIYDVGNERLGFKAIDRVS</sequence>
<dbReference type="Proteomes" id="UP000825729">
    <property type="component" value="Unassembled WGS sequence"/>
</dbReference>
<name>A0AAV7ELE4_ARIFI</name>
<evidence type="ECO:0000313" key="6">
    <source>
        <dbReference type="Proteomes" id="UP000825729"/>
    </source>
</evidence>
<proteinExistence type="inferred from homology"/>
<dbReference type="Pfam" id="PF14541">
    <property type="entry name" value="TAXi_C"/>
    <property type="match status" value="1"/>
</dbReference>
<dbReference type="InterPro" id="IPR021109">
    <property type="entry name" value="Peptidase_aspartic_dom_sf"/>
</dbReference>
<dbReference type="PANTHER" id="PTHR13683:SF750">
    <property type="entry name" value="ASPARTYL PROTEASE AED1"/>
    <property type="match status" value="1"/>
</dbReference>
<organism evidence="5 6">
    <name type="scientific">Aristolochia fimbriata</name>
    <name type="common">White veined hardy Dutchman's pipe vine</name>
    <dbReference type="NCBI Taxonomy" id="158543"/>
    <lineage>
        <taxon>Eukaryota</taxon>
        <taxon>Viridiplantae</taxon>
        <taxon>Streptophyta</taxon>
        <taxon>Embryophyta</taxon>
        <taxon>Tracheophyta</taxon>
        <taxon>Spermatophyta</taxon>
        <taxon>Magnoliopsida</taxon>
        <taxon>Magnoliidae</taxon>
        <taxon>Piperales</taxon>
        <taxon>Aristolochiaceae</taxon>
        <taxon>Aristolochia</taxon>
    </lineage>
</organism>
<feature type="signal peptide" evidence="3">
    <location>
        <begin position="1"/>
        <end position="25"/>
    </location>
</feature>
<evidence type="ECO:0000313" key="5">
    <source>
        <dbReference type="EMBL" id="KAG9448900.1"/>
    </source>
</evidence>
<reference evidence="5 6" key="1">
    <citation type="submission" date="2021-07" db="EMBL/GenBank/DDBJ databases">
        <title>The Aristolochia fimbriata genome: insights into angiosperm evolution, floral development and chemical biosynthesis.</title>
        <authorList>
            <person name="Jiao Y."/>
        </authorList>
    </citation>
    <scope>NUCLEOTIDE SEQUENCE [LARGE SCALE GENOMIC DNA]</scope>
    <source>
        <strain evidence="5">IBCAS-2021</strain>
        <tissue evidence="5">Leaf</tissue>
    </source>
</reference>
<dbReference type="PANTHER" id="PTHR13683">
    <property type="entry name" value="ASPARTYL PROTEASES"/>
    <property type="match status" value="1"/>
</dbReference>
<dbReference type="Gene3D" id="2.40.70.10">
    <property type="entry name" value="Acid Proteases"/>
    <property type="match status" value="2"/>
</dbReference>
<dbReference type="PROSITE" id="PS51767">
    <property type="entry name" value="PEPTIDASE_A1"/>
    <property type="match status" value="1"/>
</dbReference>
<evidence type="ECO:0000259" key="4">
    <source>
        <dbReference type="PROSITE" id="PS51767"/>
    </source>
</evidence>
<dbReference type="Pfam" id="PF14543">
    <property type="entry name" value="TAXi_N"/>
    <property type="match status" value="1"/>
</dbReference>
<protein>
    <recommendedName>
        <fullName evidence="4">Peptidase A1 domain-containing protein</fullName>
    </recommendedName>
</protein>
<evidence type="ECO:0000256" key="2">
    <source>
        <dbReference type="PIRSR" id="PIRSR601461-1"/>
    </source>
</evidence>
<gene>
    <name evidence="5" type="ORF">H6P81_008865</name>
</gene>
<feature type="domain" description="Peptidase A1" evidence="4">
    <location>
        <begin position="127"/>
        <end position="464"/>
    </location>
</feature>
<dbReference type="GO" id="GO:0004190">
    <property type="term" value="F:aspartic-type endopeptidase activity"/>
    <property type="evidence" value="ECO:0007669"/>
    <property type="project" value="InterPro"/>
</dbReference>
<keyword evidence="6" id="KW-1185">Reference proteome</keyword>
<dbReference type="AlphaFoldDB" id="A0AAV7ELE4"/>
<feature type="active site" evidence="2">
    <location>
        <position position="345"/>
    </location>
</feature>
<feature type="chain" id="PRO_5043820960" description="Peptidase A1 domain-containing protein" evidence="3">
    <location>
        <begin position="26"/>
        <end position="470"/>
    </location>
</feature>
<dbReference type="InterPro" id="IPR033121">
    <property type="entry name" value="PEPTIDASE_A1"/>
</dbReference>
<dbReference type="PRINTS" id="PR00792">
    <property type="entry name" value="PEPSIN"/>
</dbReference>
<feature type="active site" evidence="2">
    <location>
        <position position="145"/>
    </location>
</feature>
<dbReference type="InterPro" id="IPR001461">
    <property type="entry name" value="Aspartic_peptidase_A1"/>
</dbReference>
<evidence type="ECO:0000256" key="3">
    <source>
        <dbReference type="SAM" id="SignalP"/>
    </source>
</evidence>
<dbReference type="FunFam" id="2.40.70.10:FF:000031">
    <property type="entry name" value="Aspartyl protease AED1"/>
    <property type="match status" value="1"/>
</dbReference>
<accession>A0AAV7ELE4</accession>
<evidence type="ECO:0000256" key="1">
    <source>
        <dbReference type="ARBA" id="ARBA00007447"/>
    </source>
</evidence>
<dbReference type="GO" id="GO:0006508">
    <property type="term" value="P:proteolysis"/>
    <property type="evidence" value="ECO:0007669"/>
    <property type="project" value="InterPro"/>
</dbReference>
<dbReference type="EMBL" id="JAINDJ010000004">
    <property type="protein sequence ID" value="KAG9448900.1"/>
    <property type="molecule type" value="Genomic_DNA"/>
</dbReference>